<dbReference type="Gene3D" id="2.60.120.10">
    <property type="entry name" value="Jelly Rolls"/>
    <property type="match status" value="1"/>
</dbReference>
<dbReference type="NCBIfam" id="TIGR01221">
    <property type="entry name" value="rmlC"/>
    <property type="match status" value="1"/>
</dbReference>
<comment type="subunit">
    <text evidence="7">Homodimer.</text>
</comment>
<organism evidence="8 9">
    <name type="scientific">Pseudomonas agarici</name>
    <dbReference type="NCBI Taxonomy" id="46677"/>
    <lineage>
        <taxon>Bacteria</taxon>
        <taxon>Pseudomonadati</taxon>
        <taxon>Pseudomonadota</taxon>
        <taxon>Gammaproteobacteria</taxon>
        <taxon>Pseudomonadales</taxon>
        <taxon>Pseudomonadaceae</taxon>
        <taxon>Pseudomonas</taxon>
    </lineage>
</organism>
<dbReference type="GO" id="GO:0000271">
    <property type="term" value="P:polysaccharide biosynthetic process"/>
    <property type="evidence" value="ECO:0007669"/>
    <property type="project" value="TreeGrafter"/>
</dbReference>
<dbReference type="CDD" id="cd00438">
    <property type="entry name" value="cupin_RmlC"/>
    <property type="match status" value="1"/>
</dbReference>
<accession>A0A0X1T468</accession>
<dbReference type="AlphaFoldDB" id="A0A0X1T468"/>
<evidence type="ECO:0000256" key="6">
    <source>
        <dbReference type="PIRSR" id="PIRSR600888-3"/>
    </source>
</evidence>
<comment type="catalytic activity">
    <reaction evidence="1 7">
        <text>dTDP-4-dehydro-6-deoxy-alpha-D-glucose = dTDP-4-dehydro-beta-L-rhamnose</text>
        <dbReference type="Rhea" id="RHEA:16969"/>
        <dbReference type="ChEBI" id="CHEBI:57649"/>
        <dbReference type="ChEBI" id="CHEBI:62830"/>
        <dbReference type="EC" id="5.1.3.13"/>
    </reaction>
</comment>
<evidence type="ECO:0000256" key="2">
    <source>
        <dbReference type="ARBA" id="ARBA00001997"/>
    </source>
</evidence>
<dbReference type="GO" id="GO:0008830">
    <property type="term" value="F:dTDP-4-dehydrorhamnose 3,5-epimerase activity"/>
    <property type="evidence" value="ECO:0007669"/>
    <property type="project" value="UniProtKB-UniRule"/>
</dbReference>
<dbReference type="GO" id="GO:0019305">
    <property type="term" value="P:dTDP-rhamnose biosynthetic process"/>
    <property type="evidence" value="ECO:0007669"/>
    <property type="project" value="UniProtKB-UniRule"/>
</dbReference>
<dbReference type="OrthoDB" id="9800680at2"/>
<evidence type="ECO:0000256" key="4">
    <source>
        <dbReference type="ARBA" id="ARBA00019595"/>
    </source>
</evidence>
<dbReference type="STRING" id="46677.AWM79_16185"/>
<proteinExistence type="inferred from homology"/>
<dbReference type="EMBL" id="CP014135">
    <property type="protein sequence ID" value="AMB86752.1"/>
    <property type="molecule type" value="Genomic_DNA"/>
</dbReference>
<sequence length="183" mass="20597">MNIRPTPIDGALVVETQPYQDHRGAFSRLFCEKSLAQALGEQRIVQINHSRTASVGAVRGLHFQQAPHAEMKMVRCLKGRVWDVVVDLRVDSPTFLRWHAEELNPQTARMLVIPQGCAHGFQVLEADSELLYLHTAFYEPAAEGAVRYDDPRVGITWPLPVTDLSERDKHHALLSNEFAGLHV</sequence>
<evidence type="ECO:0000256" key="7">
    <source>
        <dbReference type="RuleBase" id="RU364069"/>
    </source>
</evidence>
<dbReference type="KEGG" id="pagb:AWM79_16185"/>
<keyword evidence="9" id="KW-1185">Reference proteome</keyword>
<evidence type="ECO:0000256" key="5">
    <source>
        <dbReference type="PIRSR" id="PIRSR600888-1"/>
    </source>
</evidence>
<dbReference type="RefSeq" id="WP_017132848.1">
    <property type="nucleotide sequence ID" value="NZ_CP014135.1"/>
</dbReference>
<dbReference type="SUPFAM" id="SSF51182">
    <property type="entry name" value="RmlC-like cupins"/>
    <property type="match status" value="1"/>
</dbReference>
<comment type="function">
    <text evidence="2 7">Catalyzes the epimerization of the C3' and C5'positions of dTDP-6-deoxy-D-xylo-4-hexulose, forming dTDP-6-deoxy-L-lyxo-4-hexulose.</text>
</comment>
<feature type="active site" description="Proton donor" evidence="5">
    <location>
        <position position="132"/>
    </location>
</feature>
<gene>
    <name evidence="8" type="ORF">AWM79_16185</name>
</gene>
<dbReference type="GO" id="GO:0005829">
    <property type="term" value="C:cytosol"/>
    <property type="evidence" value="ECO:0007669"/>
    <property type="project" value="TreeGrafter"/>
</dbReference>
<feature type="site" description="Participates in a stacking interaction with the thymidine ring of dTDP-4-oxo-6-deoxyglucose" evidence="6">
    <location>
        <position position="138"/>
    </location>
</feature>
<protein>
    <recommendedName>
        <fullName evidence="4 7">dTDP-4-dehydrorhamnose 3,5-epimerase</fullName>
        <ecNumber evidence="3 7">5.1.3.13</ecNumber>
    </recommendedName>
    <alternativeName>
        <fullName evidence="7">Thymidine diphospho-4-keto-rhamnose 3,5-epimerase</fullName>
    </alternativeName>
</protein>
<dbReference type="InterPro" id="IPR011051">
    <property type="entry name" value="RmlC_Cupin_sf"/>
</dbReference>
<dbReference type="PANTHER" id="PTHR21047:SF2">
    <property type="entry name" value="THYMIDINE DIPHOSPHO-4-KETO-RHAMNOSE 3,5-EPIMERASE"/>
    <property type="match status" value="1"/>
</dbReference>
<dbReference type="Pfam" id="PF00908">
    <property type="entry name" value="dTDP_sugar_isom"/>
    <property type="match status" value="1"/>
</dbReference>
<name>A0A0X1T468_PSEAA</name>
<dbReference type="PANTHER" id="PTHR21047">
    <property type="entry name" value="DTDP-6-DEOXY-D-GLUCOSE-3,5 EPIMERASE"/>
    <property type="match status" value="1"/>
</dbReference>
<evidence type="ECO:0000313" key="8">
    <source>
        <dbReference type="EMBL" id="AMB86752.1"/>
    </source>
</evidence>
<comment type="similarity">
    <text evidence="7">Belongs to the dTDP-4-dehydrorhamnose 3,5-epimerase family.</text>
</comment>
<keyword evidence="7" id="KW-0413">Isomerase</keyword>
<dbReference type="Proteomes" id="UP000063229">
    <property type="component" value="Chromosome"/>
</dbReference>
<dbReference type="InterPro" id="IPR014710">
    <property type="entry name" value="RmlC-like_jellyroll"/>
</dbReference>
<comment type="pathway">
    <text evidence="7">Carbohydrate biosynthesis; dTDP-L-rhamnose biosynthesis.</text>
</comment>
<dbReference type="UniPathway" id="UPA00124"/>
<evidence type="ECO:0000256" key="1">
    <source>
        <dbReference type="ARBA" id="ARBA00001298"/>
    </source>
</evidence>
<dbReference type="EC" id="5.1.3.13" evidence="3 7"/>
<dbReference type="InterPro" id="IPR000888">
    <property type="entry name" value="RmlC-like"/>
</dbReference>
<evidence type="ECO:0000313" key="9">
    <source>
        <dbReference type="Proteomes" id="UP000063229"/>
    </source>
</evidence>
<reference evidence="8 9" key="1">
    <citation type="submission" date="2016-01" db="EMBL/GenBank/DDBJ databases">
        <authorList>
            <person name="McClelland M."/>
            <person name="Jain A."/>
            <person name="Saraogi P."/>
            <person name="Mendelson R."/>
            <person name="Westerman R."/>
            <person name="SanMiguel P."/>
            <person name="Csonka L."/>
        </authorList>
    </citation>
    <scope>NUCLEOTIDE SEQUENCE [LARGE SCALE GENOMIC DNA]</scope>
    <source>
        <strain evidence="8 9">NCPPB 2472</strain>
    </source>
</reference>
<feature type="active site" description="Proton acceptor" evidence="5">
    <location>
        <position position="62"/>
    </location>
</feature>
<evidence type="ECO:0000256" key="3">
    <source>
        <dbReference type="ARBA" id="ARBA00012098"/>
    </source>
</evidence>